<dbReference type="GO" id="GO:0006351">
    <property type="term" value="P:DNA-templated transcription"/>
    <property type="evidence" value="ECO:0007669"/>
    <property type="project" value="InterPro"/>
</dbReference>
<organism evidence="10 11">
    <name type="scientific">Malassezia japonica</name>
    <dbReference type="NCBI Taxonomy" id="223818"/>
    <lineage>
        <taxon>Eukaryota</taxon>
        <taxon>Fungi</taxon>
        <taxon>Dikarya</taxon>
        <taxon>Basidiomycota</taxon>
        <taxon>Ustilaginomycotina</taxon>
        <taxon>Malasseziomycetes</taxon>
        <taxon>Malasseziales</taxon>
        <taxon>Malasseziaceae</taxon>
        <taxon>Malassezia</taxon>
    </lineage>
</organism>
<evidence type="ECO:0000259" key="8">
    <source>
        <dbReference type="Pfam" id="PF08221"/>
    </source>
</evidence>
<dbReference type="InterPro" id="IPR013197">
    <property type="entry name" value="RNA_pol_III_RPC82-rel_HTH"/>
</dbReference>
<keyword evidence="3 6" id="KW-0804">Transcription</keyword>
<evidence type="ECO:0000256" key="6">
    <source>
        <dbReference type="RuleBase" id="RU367076"/>
    </source>
</evidence>
<feature type="domain" description="RNA polymerase III Rpc82 C -terminal" evidence="7">
    <location>
        <begin position="195"/>
        <end position="423"/>
    </location>
</feature>
<dbReference type="PANTHER" id="PTHR12949">
    <property type="entry name" value="RNA POLYMERASE III DNA DIRECTED -RELATED"/>
    <property type="match status" value="1"/>
</dbReference>
<gene>
    <name evidence="10" type="primary">RPC82</name>
    <name evidence="10" type="ORF">MJAP1_001593</name>
</gene>
<dbReference type="AlphaFoldDB" id="A0AAF0F563"/>
<proteinExistence type="inferred from homology"/>
<comment type="function">
    <text evidence="5 6">DNA-dependent RNA polymerase catalyzes the transcription of DNA into RNA using the four ribonucleoside triphosphates as substrates. Specific core component of RNA polymerase III which synthesizes small RNAs, such as 5S rRNA and tRNAs.</text>
</comment>
<dbReference type="GO" id="GO:0003697">
    <property type="term" value="F:single-stranded DNA binding"/>
    <property type="evidence" value="ECO:0007669"/>
    <property type="project" value="UniProtKB-UniRule"/>
</dbReference>
<evidence type="ECO:0000256" key="4">
    <source>
        <dbReference type="ARBA" id="ARBA00023242"/>
    </source>
</evidence>
<dbReference type="RefSeq" id="XP_060121529.1">
    <property type="nucleotide sequence ID" value="XM_060265546.1"/>
</dbReference>
<comment type="subunit">
    <text evidence="6">Component of the RNA polymerase III (Pol III) complex consisting of 17 subunits.</text>
</comment>
<dbReference type="InterPro" id="IPR039748">
    <property type="entry name" value="RPC3"/>
</dbReference>
<dbReference type="InterPro" id="IPR036388">
    <property type="entry name" value="WH-like_DNA-bd_sf"/>
</dbReference>
<protein>
    <recommendedName>
        <fullName evidence="6">DNA-directed RNA polymerase III subunit RPC3</fullName>
        <shortName evidence="6">RNA polymerase III subunit C3</shortName>
    </recommendedName>
</protein>
<dbReference type="Pfam" id="PF05645">
    <property type="entry name" value="RNA_pol_Rpc82"/>
    <property type="match status" value="1"/>
</dbReference>
<dbReference type="InterPro" id="IPR055207">
    <property type="entry name" value="POLR3C_WHD"/>
</dbReference>
<dbReference type="Gene3D" id="1.10.10.10">
    <property type="entry name" value="Winged helix-like DNA-binding domain superfamily/Winged helix DNA-binding domain"/>
    <property type="match status" value="4"/>
</dbReference>
<dbReference type="PANTHER" id="PTHR12949:SF0">
    <property type="entry name" value="DNA-DIRECTED RNA POLYMERASE III SUBUNIT RPC3"/>
    <property type="match status" value="1"/>
</dbReference>
<dbReference type="Proteomes" id="UP001217754">
    <property type="component" value="Chromosome 2"/>
</dbReference>
<dbReference type="Pfam" id="PF22536">
    <property type="entry name" value="WHD_POLR3C"/>
    <property type="match status" value="1"/>
</dbReference>
<evidence type="ECO:0000256" key="2">
    <source>
        <dbReference type="ARBA" id="ARBA00022478"/>
    </source>
</evidence>
<accession>A0AAF0F563</accession>
<evidence type="ECO:0000313" key="10">
    <source>
        <dbReference type="EMBL" id="WFD38632.1"/>
    </source>
</evidence>
<sequence>MSMLYSRESARLCQNIIGEHFGPVVERVITVLLQRGRMTVREVGRYVNMSTTGRRLPASVWSEDGQQRASGPSLTSSSRQNLPIRLVQQSLMILIQHHCVLHSSQVHGGADLAQSSQDEYFEANVDEILARLRFGTYLTLAHEWGGDEAEAVVRLLLYHGQMRAGDLMDELSGSGGQMNGVASGRESAAGRIGQLLVKMLQDSFVRPSTAVQHVSRQDRHITHENALRRSFKGVPTAKTLKEIKVRVAAMIDEEDRKEWEAQGNSLDEPRLGLKRKADTAALARDKRAKKHGGSDVAAVRHDADGESAALEIDRDVWLRVHYDRFNVRIRNNMLVSAVAQKYNATTGDIFRAMLQGDGPGPVRCEMDERSRPIALSALVHALPHGLKIQRGLDKRSILGEESSKSAHPTTTELLAEYVAILTNHDNISSSVRTTRFLAPFGNATTTSAGGTAKVPTSFTVEYVNMVHQLQLQMIRDVVVERFGPMAGRIFSILVENGKLEEKHISKIGLISMGETRDICSRLFAASLLSLQEVPKSNERNPQRTFFLWFVDVPKCKAWLHDHYCQTLIQLSRRRLFEQRRKASLLRKAERSDVKEDTDGLLTEWERKNLAALHHIQEAITVAETRVVLDTFLLGHFSL</sequence>
<dbReference type="Pfam" id="PF08221">
    <property type="entry name" value="HTH_9"/>
    <property type="match status" value="1"/>
</dbReference>
<keyword evidence="11" id="KW-1185">Reference proteome</keyword>
<name>A0AAF0F563_9BASI</name>
<dbReference type="InterPro" id="IPR008806">
    <property type="entry name" value="RNA_pol_III_Rpc82_C"/>
</dbReference>
<dbReference type="EMBL" id="CP119959">
    <property type="protein sequence ID" value="WFD38632.1"/>
    <property type="molecule type" value="Genomic_DNA"/>
</dbReference>
<keyword evidence="4 6" id="KW-0539">Nucleus</keyword>
<dbReference type="GeneID" id="85225242"/>
<comment type="similarity">
    <text evidence="6">Belongs to the RNA polymerase beta chain family.</text>
</comment>
<evidence type="ECO:0000313" key="11">
    <source>
        <dbReference type="Proteomes" id="UP001217754"/>
    </source>
</evidence>
<evidence type="ECO:0000256" key="5">
    <source>
        <dbReference type="ARBA" id="ARBA00025127"/>
    </source>
</evidence>
<evidence type="ECO:0000259" key="7">
    <source>
        <dbReference type="Pfam" id="PF05645"/>
    </source>
</evidence>
<evidence type="ECO:0000256" key="3">
    <source>
        <dbReference type="ARBA" id="ARBA00023163"/>
    </source>
</evidence>
<feature type="domain" description="DNA-directed RNA polymerase III subunit RPC3 winged-helix" evidence="9">
    <location>
        <begin position="474"/>
        <end position="550"/>
    </location>
</feature>
<dbReference type="GO" id="GO:0005666">
    <property type="term" value="C:RNA polymerase III complex"/>
    <property type="evidence" value="ECO:0007669"/>
    <property type="project" value="UniProtKB-UniRule"/>
</dbReference>
<keyword evidence="2 6" id="KW-0240">DNA-directed RNA polymerase</keyword>
<evidence type="ECO:0000256" key="1">
    <source>
        <dbReference type="ARBA" id="ARBA00004123"/>
    </source>
</evidence>
<evidence type="ECO:0000259" key="9">
    <source>
        <dbReference type="Pfam" id="PF22536"/>
    </source>
</evidence>
<comment type="subcellular location">
    <subcellularLocation>
        <location evidence="1 6">Nucleus</location>
    </subcellularLocation>
</comment>
<feature type="domain" description="RNA polymerase III subunit RPC82-related helix-turn-helix" evidence="8">
    <location>
        <begin position="12"/>
        <end position="50"/>
    </location>
</feature>
<reference evidence="10" key="1">
    <citation type="submission" date="2023-03" db="EMBL/GenBank/DDBJ databases">
        <title>Mating type loci evolution in Malassezia.</title>
        <authorList>
            <person name="Coelho M.A."/>
        </authorList>
    </citation>
    <scope>NUCLEOTIDE SEQUENCE</scope>
    <source>
        <strain evidence="10">CBS 9431</strain>
    </source>
</reference>